<evidence type="ECO:0000259" key="4">
    <source>
        <dbReference type="Pfam" id="PF03446"/>
    </source>
</evidence>
<dbReference type="SUPFAM" id="SSF51735">
    <property type="entry name" value="NAD(P)-binding Rossmann-fold domains"/>
    <property type="match status" value="1"/>
</dbReference>
<dbReference type="InterPro" id="IPR008927">
    <property type="entry name" value="6-PGluconate_DH-like_C_sf"/>
</dbReference>
<dbReference type="OrthoDB" id="9786703at2"/>
<dbReference type="InterPro" id="IPR051265">
    <property type="entry name" value="HIBADH-related_NP60_sf"/>
</dbReference>
<dbReference type="RefSeq" id="WP_108735915.1">
    <property type="nucleotide sequence ID" value="NZ_CP020919.1"/>
</dbReference>
<dbReference type="PANTHER" id="PTHR43580">
    <property type="entry name" value="OXIDOREDUCTASE GLYR1-RELATED"/>
    <property type="match status" value="1"/>
</dbReference>
<dbReference type="EMBL" id="CP020919">
    <property type="protein sequence ID" value="AWG24264.1"/>
    <property type="molecule type" value="Genomic_DNA"/>
</dbReference>
<accession>A0A2S1LKG8</accession>
<dbReference type="PANTHER" id="PTHR43580:SF2">
    <property type="entry name" value="CYTOKINE-LIKE NUCLEAR FACTOR N-PAC"/>
    <property type="match status" value="1"/>
</dbReference>
<protein>
    <submittedName>
        <fullName evidence="6">6-phosphogluconate dehydrogenase</fullName>
    </submittedName>
</protein>
<dbReference type="InterPro" id="IPR013328">
    <property type="entry name" value="6PGD_dom2"/>
</dbReference>
<organism evidence="6 7">
    <name type="scientific">Flavobacterium kingsejongi</name>
    <dbReference type="NCBI Taxonomy" id="1678728"/>
    <lineage>
        <taxon>Bacteria</taxon>
        <taxon>Pseudomonadati</taxon>
        <taxon>Bacteroidota</taxon>
        <taxon>Flavobacteriia</taxon>
        <taxon>Flavobacteriales</taxon>
        <taxon>Flavobacteriaceae</taxon>
        <taxon>Flavobacterium</taxon>
    </lineage>
</organism>
<reference evidence="6 7" key="1">
    <citation type="submission" date="2017-04" db="EMBL/GenBank/DDBJ databases">
        <title>Complete genome sequence of Flavobacterium kingsejong AJ004.</title>
        <authorList>
            <person name="Lee P.C."/>
        </authorList>
    </citation>
    <scope>NUCLEOTIDE SEQUENCE [LARGE SCALE GENOMIC DNA]</scope>
    <source>
        <strain evidence="6 7">AJ004</strain>
    </source>
</reference>
<dbReference type="Pfam" id="PF03446">
    <property type="entry name" value="NAD_binding_2"/>
    <property type="match status" value="1"/>
</dbReference>
<name>A0A2S1LKG8_9FLAO</name>
<dbReference type="Proteomes" id="UP000244677">
    <property type="component" value="Chromosome"/>
</dbReference>
<dbReference type="AlphaFoldDB" id="A0A2S1LKG8"/>
<dbReference type="PIRSF" id="PIRSF000103">
    <property type="entry name" value="HIBADH"/>
    <property type="match status" value="1"/>
</dbReference>
<keyword evidence="2" id="KW-0520">NAD</keyword>
<dbReference type="InterPro" id="IPR036291">
    <property type="entry name" value="NAD(P)-bd_dom_sf"/>
</dbReference>
<feature type="domain" description="3-hydroxyisobutyrate dehydrogenase-like NAD-binding" evidence="5">
    <location>
        <begin position="167"/>
        <end position="280"/>
    </location>
</feature>
<dbReference type="InterPro" id="IPR015815">
    <property type="entry name" value="HIBADH-related"/>
</dbReference>
<feature type="active site" evidence="3">
    <location>
        <position position="173"/>
    </location>
</feature>
<dbReference type="GO" id="GO:0050661">
    <property type="term" value="F:NADP binding"/>
    <property type="evidence" value="ECO:0007669"/>
    <property type="project" value="InterPro"/>
</dbReference>
<evidence type="ECO:0000259" key="5">
    <source>
        <dbReference type="Pfam" id="PF14833"/>
    </source>
</evidence>
<evidence type="ECO:0000256" key="2">
    <source>
        <dbReference type="ARBA" id="ARBA00023027"/>
    </source>
</evidence>
<proteinExistence type="predicted"/>
<dbReference type="Gene3D" id="3.40.50.720">
    <property type="entry name" value="NAD(P)-binding Rossmann-like Domain"/>
    <property type="match status" value="1"/>
</dbReference>
<gene>
    <name evidence="6" type="ORF">FK004_03000</name>
</gene>
<dbReference type="Gene3D" id="1.10.1040.10">
    <property type="entry name" value="N-(1-d-carboxylethyl)-l-norvaline Dehydrogenase, domain 2"/>
    <property type="match status" value="1"/>
</dbReference>
<dbReference type="InterPro" id="IPR006115">
    <property type="entry name" value="6PGDH_NADP-bd"/>
</dbReference>
<evidence type="ECO:0000256" key="1">
    <source>
        <dbReference type="ARBA" id="ARBA00023002"/>
    </source>
</evidence>
<sequence length="288" mass="31034">MNEVKIGWVGLGTMGMPMAKQLMKAGYLVSAYNRSQEKVNALVLQGAHEALSPEELLRNTDVIFVMVSDDVAIQEIFGGNEGLLKAHVSGKIIVNMSTVSPKISEKLAILCQNQGNSYLDAPVSGSVKQALDGQLVIMVGGDETVYEKIKPILEHLGKLSLWIGSNGAGNRAKLAMNTLLGLYAQGLAESVLFANSKGIRTEDLMALINNSALGNVFTRIKGDAIMAEDYQAAFALKHIAKDLRLAKAEGMSGRLAKVSYDTFQKAEAEFGQEDIIAVLKYSQKADKI</sequence>
<dbReference type="Pfam" id="PF14833">
    <property type="entry name" value="NAD_binding_11"/>
    <property type="match status" value="1"/>
</dbReference>
<evidence type="ECO:0000313" key="6">
    <source>
        <dbReference type="EMBL" id="AWG24264.1"/>
    </source>
</evidence>
<dbReference type="GO" id="GO:0051287">
    <property type="term" value="F:NAD binding"/>
    <property type="evidence" value="ECO:0007669"/>
    <property type="project" value="InterPro"/>
</dbReference>
<keyword evidence="1" id="KW-0560">Oxidoreductase</keyword>
<keyword evidence="7" id="KW-1185">Reference proteome</keyword>
<dbReference type="KEGG" id="fki:FK004_03000"/>
<evidence type="ECO:0000313" key="7">
    <source>
        <dbReference type="Proteomes" id="UP000244677"/>
    </source>
</evidence>
<feature type="domain" description="6-phosphogluconate dehydrogenase NADP-binding" evidence="4">
    <location>
        <begin position="5"/>
        <end position="164"/>
    </location>
</feature>
<dbReference type="SUPFAM" id="SSF48179">
    <property type="entry name" value="6-phosphogluconate dehydrogenase C-terminal domain-like"/>
    <property type="match status" value="1"/>
</dbReference>
<dbReference type="GO" id="GO:0016491">
    <property type="term" value="F:oxidoreductase activity"/>
    <property type="evidence" value="ECO:0007669"/>
    <property type="project" value="UniProtKB-KW"/>
</dbReference>
<evidence type="ECO:0000256" key="3">
    <source>
        <dbReference type="PIRSR" id="PIRSR000103-1"/>
    </source>
</evidence>
<dbReference type="InterPro" id="IPR029154">
    <property type="entry name" value="HIBADH-like_NADP-bd"/>
</dbReference>